<dbReference type="STRING" id="157910.SAMN05445850_3106"/>
<accession>A0A1H1GV63</accession>
<keyword evidence="2" id="KW-1185">Reference proteome</keyword>
<dbReference type="Proteomes" id="UP000199365">
    <property type="component" value="Unassembled WGS sequence"/>
</dbReference>
<sequence>MAKPNIEKALRDVLTGPERKRAAEVIGWDASEVSRFLSGQRGVLIGEIEKAIDVAEYALVSRPYLDAIATLCKVGAACECARQGVGECGLR</sequence>
<dbReference type="RefSeq" id="WP_090804410.1">
    <property type="nucleotide sequence ID" value="NZ_FNKX01000001.1"/>
</dbReference>
<organism evidence="1 2">
    <name type="scientific">Paraburkholderia tuberum</name>
    <dbReference type="NCBI Taxonomy" id="157910"/>
    <lineage>
        <taxon>Bacteria</taxon>
        <taxon>Pseudomonadati</taxon>
        <taxon>Pseudomonadota</taxon>
        <taxon>Betaproteobacteria</taxon>
        <taxon>Burkholderiales</taxon>
        <taxon>Burkholderiaceae</taxon>
        <taxon>Paraburkholderia</taxon>
    </lineage>
</organism>
<dbReference type="EMBL" id="FNKX01000001">
    <property type="protein sequence ID" value="SDR17112.1"/>
    <property type="molecule type" value="Genomic_DNA"/>
</dbReference>
<evidence type="ECO:0000313" key="2">
    <source>
        <dbReference type="Proteomes" id="UP000199365"/>
    </source>
</evidence>
<reference evidence="2" key="1">
    <citation type="submission" date="2016-10" db="EMBL/GenBank/DDBJ databases">
        <authorList>
            <person name="Varghese N."/>
            <person name="Submissions S."/>
        </authorList>
    </citation>
    <scope>NUCLEOTIDE SEQUENCE [LARGE SCALE GENOMIC DNA]</scope>
    <source>
        <strain evidence="2">DUS833</strain>
    </source>
</reference>
<evidence type="ECO:0008006" key="3">
    <source>
        <dbReference type="Google" id="ProtNLM"/>
    </source>
</evidence>
<dbReference type="AlphaFoldDB" id="A0A1H1GV63"/>
<proteinExistence type="predicted"/>
<evidence type="ECO:0000313" key="1">
    <source>
        <dbReference type="EMBL" id="SDR17112.1"/>
    </source>
</evidence>
<gene>
    <name evidence="1" type="ORF">SAMN05445850_3106</name>
</gene>
<protein>
    <recommendedName>
        <fullName evidence="3">DNA-binding protein</fullName>
    </recommendedName>
</protein>
<name>A0A1H1GV63_9BURK</name>